<comment type="subcellular location">
    <subcellularLocation>
        <location evidence="1 11">Golgi apparatus membrane</location>
        <topology evidence="1 11">Single-pass type II membrane protein</topology>
    </subcellularLocation>
</comment>
<evidence type="ECO:0000256" key="2">
    <source>
        <dbReference type="ARBA" id="ARBA00006339"/>
    </source>
</evidence>
<evidence type="ECO:0000256" key="3">
    <source>
        <dbReference type="ARBA" id="ARBA00022679"/>
    </source>
</evidence>
<evidence type="ECO:0000256" key="7">
    <source>
        <dbReference type="ARBA" id="ARBA00023034"/>
    </source>
</evidence>
<evidence type="ECO:0000313" key="12">
    <source>
        <dbReference type="Proteomes" id="UP000504611"/>
    </source>
</evidence>
<evidence type="ECO:0000256" key="8">
    <source>
        <dbReference type="ARBA" id="ARBA00023136"/>
    </source>
</evidence>
<keyword evidence="12" id="KW-1185">Reference proteome</keyword>
<dbReference type="InterPro" id="IPR027417">
    <property type="entry name" value="P-loop_NTPase"/>
</dbReference>
<evidence type="ECO:0000256" key="9">
    <source>
        <dbReference type="ARBA" id="ARBA00023180"/>
    </source>
</evidence>
<dbReference type="EC" id="2.8.2.-" evidence="11"/>
<dbReference type="Pfam" id="PF03567">
    <property type="entry name" value="Sulfotransfer_2"/>
    <property type="match status" value="1"/>
</dbReference>
<dbReference type="PANTHER" id="PTHR12137">
    <property type="entry name" value="CARBOHYDRATE SULFOTRANSFERASE"/>
    <property type="match status" value="1"/>
</dbReference>
<keyword evidence="6" id="KW-1133">Transmembrane helix</keyword>
<keyword evidence="7 11" id="KW-0333">Golgi apparatus</keyword>
<keyword evidence="9 11" id="KW-0325">Glycoprotein</keyword>
<dbReference type="GO" id="GO:0016051">
    <property type="term" value="P:carbohydrate biosynthetic process"/>
    <property type="evidence" value="ECO:0007669"/>
    <property type="project" value="InterPro"/>
</dbReference>
<dbReference type="RefSeq" id="XP_010784174.1">
    <property type="nucleotide sequence ID" value="XM_010785872.1"/>
</dbReference>
<sequence>MALKLQHYTKFLFVRDPFVRLISAFRNKFGKPNEDFYKQFGSVMLRRYANLSGSLPETAAEAFAAGIKPTFQQFITYLLDPETERESIFNEHWRQVYRLCHPCQVKYDFIGRLESLETDAEHLLKLLEVDHLLHFPSGARNRTAASWERDWFAQIPIAMRRELYKLYEPDFELFGYPKPDSTLHQ</sequence>
<protein>
    <recommendedName>
        <fullName evidence="11">Carbohydrate sulfotransferase</fullName>
        <ecNumber evidence="11">2.8.2.-</ecNumber>
    </recommendedName>
</protein>
<dbReference type="OrthoDB" id="2019940at2759"/>
<dbReference type="SUPFAM" id="SSF52540">
    <property type="entry name" value="P-loop containing nucleoside triphosphate hydrolases"/>
    <property type="match status" value="1"/>
</dbReference>
<dbReference type="InterPro" id="IPR005331">
    <property type="entry name" value="Sulfotransferase"/>
</dbReference>
<comment type="similarity">
    <text evidence="2 11">Belongs to the sulfotransferase 2 family.</text>
</comment>
<dbReference type="AlphaFoldDB" id="A0A6I9P188"/>
<dbReference type="GO" id="GO:0030166">
    <property type="term" value="P:proteoglycan biosynthetic process"/>
    <property type="evidence" value="ECO:0007669"/>
    <property type="project" value="TreeGrafter"/>
</dbReference>
<evidence type="ECO:0000256" key="5">
    <source>
        <dbReference type="ARBA" id="ARBA00022968"/>
    </source>
</evidence>
<keyword evidence="4" id="KW-0812">Transmembrane</keyword>
<evidence type="ECO:0000256" key="1">
    <source>
        <dbReference type="ARBA" id="ARBA00004323"/>
    </source>
</evidence>
<dbReference type="PANTHER" id="PTHR12137:SF4">
    <property type="entry name" value="CARBOHYDRATE SULFOTRANSFERASE 12"/>
    <property type="match status" value="1"/>
</dbReference>
<gene>
    <name evidence="13" type="primary">LOC104958162</name>
</gene>
<dbReference type="InterPro" id="IPR018011">
    <property type="entry name" value="Carb_sulfotrans_8-10"/>
</dbReference>
<keyword evidence="3 11" id="KW-0808">Transferase</keyword>
<evidence type="ECO:0000256" key="4">
    <source>
        <dbReference type="ARBA" id="ARBA00022692"/>
    </source>
</evidence>
<keyword evidence="8" id="KW-0472">Membrane</keyword>
<evidence type="ECO:0000313" key="13">
    <source>
        <dbReference type="RefSeq" id="XP_010784174.1"/>
    </source>
</evidence>
<dbReference type="GO" id="GO:0000139">
    <property type="term" value="C:Golgi membrane"/>
    <property type="evidence" value="ECO:0007669"/>
    <property type="project" value="UniProtKB-SubCell"/>
</dbReference>
<dbReference type="GeneID" id="104958162"/>
<name>A0A6I9P188_9TELE</name>
<proteinExistence type="inferred from homology"/>
<organism evidence="12 13">
    <name type="scientific">Notothenia coriiceps</name>
    <name type="common">black rockcod</name>
    <dbReference type="NCBI Taxonomy" id="8208"/>
    <lineage>
        <taxon>Eukaryota</taxon>
        <taxon>Metazoa</taxon>
        <taxon>Chordata</taxon>
        <taxon>Craniata</taxon>
        <taxon>Vertebrata</taxon>
        <taxon>Euteleostomi</taxon>
        <taxon>Actinopterygii</taxon>
        <taxon>Neopterygii</taxon>
        <taxon>Teleostei</taxon>
        <taxon>Neoteleostei</taxon>
        <taxon>Acanthomorphata</taxon>
        <taxon>Eupercaria</taxon>
        <taxon>Perciformes</taxon>
        <taxon>Notothenioidei</taxon>
        <taxon>Nototheniidae</taxon>
        <taxon>Notothenia</taxon>
    </lineage>
</organism>
<keyword evidence="5 11" id="KW-0735">Signal-anchor</keyword>
<keyword evidence="10 11" id="KW-0119">Carbohydrate metabolism</keyword>
<dbReference type="Proteomes" id="UP000504611">
    <property type="component" value="Unplaced"/>
</dbReference>
<dbReference type="KEGG" id="ncc:104958162"/>
<reference evidence="13" key="1">
    <citation type="submission" date="2025-08" db="UniProtKB">
        <authorList>
            <consortium name="RefSeq"/>
        </authorList>
    </citation>
    <scope>IDENTIFICATION</scope>
    <source>
        <tissue evidence="13">Muscle</tissue>
    </source>
</reference>
<evidence type="ECO:0000256" key="11">
    <source>
        <dbReference type="RuleBase" id="RU364020"/>
    </source>
</evidence>
<dbReference type="GO" id="GO:0008146">
    <property type="term" value="F:sulfotransferase activity"/>
    <property type="evidence" value="ECO:0007669"/>
    <property type="project" value="InterPro"/>
</dbReference>
<evidence type="ECO:0000256" key="10">
    <source>
        <dbReference type="ARBA" id="ARBA00023277"/>
    </source>
</evidence>
<accession>A0A6I9P188</accession>
<evidence type="ECO:0000256" key="6">
    <source>
        <dbReference type="ARBA" id="ARBA00022989"/>
    </source>
</evidence>